<gene>
    <name evidence="2" type="ORF">PENNAL_c0080G00154</name>
</gene>
<evidence type="ECO:0000256" key="1">
    <source>
        <dbReference type="SAM" id="MobiDB-lite"/>
    </source>
</evidence>
<evidence type="ECO:0000313" key="3">
    <source>
        <dbReference type="Proteomes" id="UP000191691"/>
    </source>
</evidence>
<comment type="caution">
    <text evidence="2">The sequence shown here is derived from an EMBL/GenBank/DDBJ whole genome shotgun (WGS) entry which is preliminary data.</text>
</comment>
<feature type="compositionally biased region" description="Polar residues" evidence="1">
    <location>
        <begin position="1"/>
        <end position="11"/>
    </location>
</feature>
<dbReference type="EMBL" id="MOOB01000080">
    <property type="protein sequence ID" value="OQE74313.1"/>
    <property type="molecule type" value="Genomic_DNA"/>
</dbReference>
<evidence type="ECO:0000313" key="2">
    <source>
        <dbReference type="EMBL" id="OQE74313.1"/>
    </source>
</evidence>
<keyword evidence="3" id="KW-1185">Reference proteome</keyword>
<proteinExistence type="predicted"/>
<dbReference type="Proteomes" id="UP000191691">
    <property type="component" value="Unassembled WGS sequence"/>
</dbReference>
<protein>
    <submittedName>
        <fullName evidence="2">Uncharacterized protein</fullName>
    </submittedName>
</protein>
<accession>A0A1V6XGQ5</accession>
<feature type="region of interest" description="Disordered" evidence="1">
    <location>
        <begin position="1"/>
        <end position="21"/>
    </location>
</feature>
<sequence length="76" mass="7786">RADQFPQSLGGDSTGWIRRGEGISTSGSFPVLGGGSGFEISPSEAGGGFLGVCGRGLPSVRDKLPLGTQRHKIISQ</sequence>
<reference evidence="3" key="1">
    <citation type="journal article" date="2017" name="Nat. Microbiol.">
        <title>Global analysis of biosynthetic gene clusters reveals vast potential of secondary metabolite production in Penicillium species.</title>
        <authorList>
            <person name="Nielsen J.C."/>
            <person name="Grijseels S."/>
            <person name="Prigent S."/>
            <person name="Ji B."/>
            <person name="Dainat J."/>
            <person name="Nielsen K.F."/>
            <person name="Frisvad J.C."/>
            <person name="Workman M."/>
            <person name="Nielsen J."/>
        </authorList>
    </citation>
    <scope>NUCLEOTIDE SEQUENCE [LARGE SCALE GENOMIC DNA]</scope>
    <source>
        <strain evidence="3">IBT 13039</strain>
    </source>
</reference>
<name>A0A1V6XGQ5_PENNA</name>
<feature type="non-terminal residue" evidence="2">
    <location>
        <position position="1"/>
    </location>
</feature>
<dbReference type="AlphaFoldDB" id="A0A1V6XGQ5"/>
<organism evidence="2 3">
    <name type="scientific">Penicillium nalgiovense</name>
    <dbReference type="NCBI Taxonomy" id="60175"/>
    <lineage>
        <taxon>Eukaryota</taxon>
        <taxon>Fungi</taxon>
        <taxon>Dikarya</taxon>
        <taxon>Ascomycota</taxon>
        <taxon>Pezizomycotina</taxon>
        <taxon>Eurotiomycetes</taxon>
        <taxon>Eurotiomycetidae</taxon>
        <taxon>Eurotiales</taxon>
        <taxon>Aspergillaceae</taxon>
        <taxon>Penicillium</taxon>
    </lineage>
</organism>